<organism evidence="6 7">
    <name type="scientific">Necator americanus</name>
    <name type="common">Human hookworm</name>
    <dbReference type="NCBI Taxonomy" id="51031"/>
    <lineage>
        <taxon>Eukaryota</taxon>
        <taxon>Metazoa</taxon>
        <taxon>Ecdysozoa</taxon>
        <taxon>Nematoda</taxon>
        <taxon>Chromadorea</taxon>
        <taxon>Rhabditida</taxon>
        <taxon>Rhabditina</taxon>
        <taxon>Rhabditomorpha</taxon>
        <taxon>Strongyloidea</taxon>
        <taxon>Ancylostomatidae</taxon>
        <taxon>Bunostominae</taxon>
        <taxon>Necator</taxon>
    </lineage>
</organism>
<evidence type="ECO:0000256" key="2">
    <source>
        <dbReference type="ARBA" id="ARBA00022692"/>
    </source>
</evidence>
<comment type="subcellular location">
    <subcellularLocation>
        <location evidence="1">Membrane</location>
    </subcellularLocation>
</comment>
<evidence type="ECO:0000256" key="5">
    <source>
        <dbReference type="SAM" id="Phobius"/>
    </source>
</evidence>
<evidence type="ECO:0000256" key="1">
    <source>
        <dbReference type="ARBA" id="ARBA00004370"/>
    </source>
</evidence>
<dbReference type="GO" id="GO:0022857">
    <property type="term" value="F:transmembrane transporter activity"/>
    <property type="evidence" value="ECO:0007669"/>
    <property type="project" value="InterPro"/>
</dbReference>
<protein>
    <recommendedName>
        <fullName evidence="8">Major facilitator superfamily (MFS) profile domain-containing protein</fullName>
    </recommendedName>
</protein>
<dbReference type="AlphaFoldDB" id="W2TNL2"/>
<reference evidence="7" key="1">
    <citation type="journal article" date="2014" name="Nat. Genet.">
        <title>Genome of the human hookworm Necator americanus.</title>
        <authorList>
            <person name="Tang Y.T."/>
            <person name="Gao X."/>
            <person name="Rosa B.A."/>
            <person name="Abubucker S."/>
            <person name="Hallsworth-Pepin K."/>
            <person name="Martin J."/>
            <person name="Tyagi R."/>
            <person name="Heizer E."/>
            <person name="Zhang X."/>
            <person name="Bhonagiri-Palsikar V."/>
            <person name="Minx P."/>
            <person name="Warren W.C."/>
            <person name="Wang Q."/>
            <person name="Zhan B."/>
            <person name="Hotez P.J."/>
            <person name="Sternberg P.W."/>
            <person name="Dougall A."/>
            <person name="Gaze S.T."/>
            <person name="Mulvenna J."/>
            <person name="Sotillo J."/>
            <person name="Ranganathan S."/>
            <person name="Rabelo E.M."/>
            <person name="Wilson R.K."/>
            <person name="Felgner P.L."/>
            <person name="Bethony J."/>
            <person name="Hawdon J.M."/>
            <person name="Gasser R.B."/>
            <person name="Loukas A."/>
            <person name="Mitreva M."/>
        </authorList>
    </citation>
    <scope>NUCLEOTIDE SEQUENCE [LARGE SCALE GENOMIC DNA]</scope>
</reference>
<evidence type="ECO:0000256" key="3">
    <source>
        <dbReference type="ARBA" id="ARBA00022989"/>
    </source>
</evidence>
<keyword evidence="4 5" id="KW-0472">Membrane</keyword>
<evidence type="ECO:0000313" key="6">
    <source>
        <dbReference type="EMBL" id="ETN82602.1"/>
    </source>
</evidence>
<dbReference type="InterPro" id="IPR005828">
    <property type="entry name" value="MFS_sugar_transport-like"/>
</dbReference>
<dbReference type="EMBL" id="KI658412">
    <property type="protein sequence ID" value="ETN82602.1"/>
    <property type="molecule type" value="Genomic_DNA"/>
</dbReference>
<keyword evidence="7" id="KW-1185">Reference proteome</keyword>
<dbReference type="KEGG" id="nai:NECAME_07856"/>
<dbReference type="Pfam" id="PF00083">
    <property type="entry name" value="Sugar_tr"/>
    <property type="match status" value="1"/>
</dbReference>
<dbReference type="SUPFAM" id="SSF103473">
    <property type="entry name" value="MFS general substrate transporter"/>
    <property type="match status" value="1"/>
</dbReference>
<name>W2TNL2_NECAM</name>
<proteinExistence type="predicted"/>
<dbReference type="Proteomes" id="UP000053676">
    <property type="component" value="Unassembled WGS sequence"/>
</dbReference>
<dbReference type="Gene3D" id="1.20.1250.20">
    <property type="entry name" value="MFS general substrate transporter like domains"/>
    <property type="match status" value="1"/>
</dbReference>
<feature type="transmembrane region" description="Helical" evidence="5">
    <location>
        <begin position="12"/>
        <end position="32"/>
    </location>
</feature>
<keyword evidence="3 5" id="KW-1133">Transmembrane helix</keyword>
<evidence type="ECO:0008006" key="8">
    <source>
        <dbReference type="Google" id="ProtNLM"/>
    </source>
</evidence>
<keyword evidence="2 5" id="KW-0812">Transmembrane</keyword>
<sequence>MVALAHAAGEWRLAIFLHGGVCVLTFLLLLFLPESIIWLKRKGYTERVENAQRKIDWINGMKSSKL</sequence>
<evidence type="ECO:0000313" key="7">
    <source>
        <dbReference type="Proteomes" id="UP000053676"/>
    </source>
</evidence>
<evidence type="ECO:0000256" key="4">
    <source>
        <dbReference type="ARBA" id="ARBA00023136"/>
    </source>
</evidence>
<dbReference type="InterPro" id="IPR036259">
    <property type="entry name" value="MFS_trans_sf"/>
</dbReference>
<gene>
    <name evidence="6" type="ORF">NECAME_07856</name>
</gene>
<dbReference type="GO" id="GO:0016020">
    <property type="term" value="C:membrane"/>
    <property type="evidence" value="ECO:0007669"/>
    <property type="project" value="UniProtKB-SubCell"/>
</dbReference>
<accession>W2TNL2</accession>
<dbReference type="OrthoDB" id="3936150at2759"/>